<dbReference type="AlphaFoldDB" id="A0A3M8DZV3"/>
<dbReference type="NCBIfam" id="NF041065">
    <property type="entry name" value="DpdH"/>
    <property type="match status" value="1"/>
</dbReference>
<evidence type="ECO:0000313" key="3">
    <source>
        <dbReference type="EMBL" id="RNB92517.1"/>
    </source>
</evidence>
<proteinExistence type="predicted"/>
<feature type="region of interest" description="Disordered" evidence="2">
    <location>
        <begin position="561"/>
        <end position="582"/>
    </location>
</feature>
<organism evidence="3 4">
    <name type="scientific">Brevibacillus fluminis</name>
    <dbReference type="NCBI Taxonomy" id="511487"/>
    <lineage>
        <taxon>Bacteria</taxon>
        <taxon>Bacillati</taxon>
        <taxon>Bacillota</taxon>
        <taxon>Bacilli</taxon>
        <taxon>Bacillales</taxon>
        <taxon>Paenibacillaceae</taxon>
        <taxon>Brevibacillus</taxon>
    </lineage>
</organism>
<protein>
    <recommendedName>
        <fullName evidence="5">ATP-binding protein</fullName>
    </recommendedName>
</protein>
<dbReference type="Proteomes" id="UP000271031">
    <property type="component" value="Unassembled WGS sequence"/>
</dbReference>
<feature type="coiled-coil region" evidence="1">
    <location>
        <begin position="989"/>
        <end position="1016"/>
    </location>
</feature>
<accession>A0A3M8DZV3</accession>
<comment type="caution">
    <text evidence="3">The sequence shown here is derived from an EMBL/GenBank/DDBJ whole genome shotgun (WGS) entry which is preliminary data.</text>
</comment>
<reference evidence="3 4" key="1">
    <citation type="submission" date="2018-10" db="EMBL/GenBank/DDBJ databases">
        <title>Phylogenomics of Brevibacillus.</title>
        <authorList>
            <person name="Dunlap C."/>
        </authorList>
    </citation>
    <scope>NUCLEOTIDE SEQUENCE [LARGE SCALE GENOMIC DNA]</scope>
    <source>
        <strain evidence="3 4">JCM 15716</strain>
    </source>
</reference>
<evidence type="ECO:0000313" key="4">
    <source>
        <dbReference type="Proteomes" id="UP000271031"/>
    </source>
</evidence>
<evidence type="ECO:0008006" key="5">
    <source>
        <dbReference type="Google" id="ProtNLM"/>
    </source>
</evidence>
<evidence type="ECO:0000256" key="2">
    <source>
        <dbReference type="SAM" id="MobiDB-lite"/>
    </source>
</evidence>
<keyword evidence="1" id="KW-0175">Coiled coil</keyword>
<dbReference type="SUPFAM" id="SSF52540">
    <property type="entry name" value="P-loop containing nucleoside triphosphate hydrolases"/>
    <property type="match status" value="1"/>
</dbReference>
<gene>
    <name evidence="3" type="ORF">EDM56_02140</name>
</gene>
<dbReference type="InterPro" id="IPR027417">
    <property type="entry name" value="P-loop_NTPase"/>
</dbReference>
<evidence type="ECO:0000256" key="1">
    <source>
        <dbReference type="SAM" id="Coils"/>
    </source>
</evidence>
<name>A0A3M8DZV3_9BACL</name>
<sequence>MSHVCWQTEQIHKVLDTDALHVQRHLFLATHHPIKMYKQTAGTKVQNRGVAYDEVEFLQDFITKKEYIFVPILGESGTGKSHLVRWLDAQIPKEGRKVLLIPRLTNLKDIILMILKDLEEPEFEDFRQRVRQSTGNVSFGQAKEMLLNNITLAIGPNGNHSIERLDDLELHLMENLPHLFRDPALFQEWLKEGGVIHQLASHIIGGNGGRLNERREFSIQDLPLNITFIDKASQDAKSIYADLVGDYELQQKAVEWLNLNLDSAISAMLNLSSTDLIKLMKQVRAALARKNIELVLLIEDFTVLQGIDYQLLDALIYKQADNDGEEQLCDMRVALGCTTGYFQRFEDTVLTRTDFRVILDVDEELLKSGDVERFAARYLNVLRMPEDRIKQWFDEEGIGKPLRSACVELECPMIHQCHEAFGQIDGIGLYPFNDASIHTMYKRSTKEENFNPRLMISKVLRYITENYAESIKEGTFPSTALFDHFGGKTVNRLSTMAKNEIERKDPVDYDRRHTLIELWTNEYEVTNLHPFVHESFKLPLLNIRENVQKEVEKVEPNLISEATKDPTDPTNNHGLNDLSVKDQVKGADTTSTLSSVNPPKSSLNQLPQNVEQKIRTIDEWVNEGKLSQNLTQELRELVFDSLNDYIQWDIERINHKWFQDSGLWSKKSINFTSQSTQMGTGPILLHLPQKESEWKDTALVLQGLIYFSHFKHWEFRQGAEYLRFVARYLNKWSETVLAQFREIPLDDGPWNPLPIATEVLVVTAAMSGIVSNNSSENLISSMFDPITQQDGIRTSEWDKVLRTLLQHREEISKFALSRLAIKKGDTGRVRVIDSSKIINQLATLSLENLTTPPTDRVNAFDRLVRCSELLQKSLLKAIETEHQDKKEWVVRIREVLGDKFNGKKVANQVKQAYKSAISTASLRGEGPKIEAAITGLESRPIDQFVKKLNAMEGNTPLELVIGLGQLPVAQMTEVENHVKILEKFLDESTSKIERDLNELQNNEAVMELEKVKVEINDHLKLITACFDSIRKGGTTC</sequence>
<dbReference type="RefSeq" id="WP_122916222.1">
    <property type="nucleotide sequence ID" value="NZ_RHHQ01000003.1"/>
</dbReference>
<dbReference type="EMBL" id="RHHQ01000003">
    <property type="protein sequence ID" value="RNB92517.1"/>
    <property type="molecule type" value="Genomic_DNA"/>
</dbReference>
<keyword evidence="4" id="KW-1185">Reference proteome</keyword>